<dbReference type="RefSeq" id="WP_211872484.1">
    <property type="nucleotide sequence ID" value="NZ_JAAEDH010000001.1"/>
</dbReference>
<name>A0AAF1JU98_9PROT</name>
<dbReference type="Pfam" id="PF00459">
    <property type="entry name" value="Inositol_P"/>
    <property type="match status" value="1"/>
</dbReference>
<proteinExistence type="inferred from homology"/>
<dbReference type="EMBL" id="JAAEDH010000001">
    <property type="protein sequence ID" value="MBR0653800.1"/>
    <property type="molecule type" value="Genomic_DNA"/>
</dbReference>
<sequence length="273" mass="28727">MITRAEASAVARLLREAVRAEVLPRFRNLGPGAIRTKSGPLDLVTDADEGAELVIRAGLLRMFPGCVVVGEEGTAADPDLLYRLAEPGLAFVVDPVDGTSNFAAGVPLFGCMVAAIRDSVVEAGWIHEPFADDCAIALVGQGAWVEREDGSRAPLRVAAPVPVAQMVGAISWGYLREPQRSTVTGNMGKLASAVGYRCSAHEYRLVASGAAHMLLYNKMMPWDHAPGVLIHAEAGGFSARFDGAPYSPLVHSGGLIAAPDEASWAEARDALLG</sequence>
<feature type="binding site" evidence="2">
    <location>
        <position position="97"/>
    </location>
    <ligand>
        <name>Mg(2+)</name>
        <dbReference type="ChEBI" id="CHEBI:18420"/>
        <label>1</label>
        <note>catalytic</note>
    </ligand>
</feature>
<comment type="cofactor">
    <cofactor evidence="2">
        <name>Mg(2+)</name>
        <dbReference type="ChEBI" id="CHEBI:18420"/>
    </cofactor>
</comment>
<dbReference type="PANTHER" id="PTHR20854:SF4">
    <property type="entry name" value="INOSITOL-1-MONOPHOSPHATASE-RELATED"/>
    <property type="match status" value="1"/>
</dbReference>
<dbReference type="Proteomes" id="UP001196068">
    <property type="component" value="Unassembled WGS sequence"/>
</dbReference>
<keyword evidence="2" id="KW-0479">Metal-binding</keyword>
<reference evidence="3" key="2">
    <citation type="journal article" date="2021" name="Syst. Appl. Microbiol.">
        <title>Roseomonas hellenica sp. nov., isolated from roots of wild-growing Alkanna tinctoria.</title>
        <authorList>
            <person name="Rat A."/>
            <person name="Naranjo H.D."/>
            <person name="Lebbe L."/>
            <person name="Cnockaert M."/>
            <person name="Krigas N."/>
            <person name="Grigoriadou K."/>
            <person name="Maloupa E."/>
            <person name="Willems A."/>
        </authorList>
    </citation>
    <scope>NUCLEOTIDE SEQUENCE</scope>
    <source>
        <strain evidence="3">LMG 28251</strain>
    </source>
</reference>
<comment type="caution">
    <text evidence="3">The sequence shown here is derived from an EMBL/GenBank/DDBJ whole genome shotgun (WGS) entry which is preliminary data.</text>
</comment>
<feature type="binding site" evidence="2">
    <location>
        <position position="223"/>
    </location>
    <ligand>
        <name>Mg(2+)</name>
        <dbReference type="ChEBI" id="CHEBI:18420"/>
        <label>1</label>
        <note>catalytic</note>
    </ligand>
</feature>
<evidence type="ECO:0000256" key="1">
    <source>
        <dbReference type="ARBA" id="ARBA00009759"/>
    </source>
</evidence>
<evidence type="ECO:0000313" key="4">
    <source>
        <dbReference type="Proteomes" id="UP001196068"/>
    </source>
</evidence>
<dbReference type="AlphaFoldDB" id="A0AAF1JU98"/>
<dbReference type="GO" id="GO:0008934">
    <property type="term" value="F:inositol monophosphate 1-phosphatase activity"/>
    <property type="evidence" value="ECO:0007669"/>
    <property type="project" value="TreeGrafter"/>
</dbReference>
<dbReference type="GO" id="GO:0046872">
    <property type="term" value="F:metal ion binding"/>
    <property type="evidence" value="ECO:0007669"/>
    <property type="project" value="UniProtKB-KW"/>
</dbReference>
<dbReference type="GO" id="GO:0006020">
    <property type="term" value="P:inositol metabolic process"/>
    <property type="evidence" value="ECO:0007669"/>
    <property type="project" value="TreeGrafter"/>
</dbReference>
<comment type="similarity">
    <text evidence="1">Belongs to the inositol monophosphatase superfamily.</text>
</comment>
<organism evidence="3 4">
    <name type="scientific">Plastoroseomonas arctica</name>
    <dbReference type="NCBI Taxonomy" id="1509237"/>
    <lineage>
        <taxon>Bacteria</taxon>
        <taxon>Pseudomonadati</taxon>
        <taxon>Pseudomonadota</taxon>
        <taxon>Alphaproteobacteria</taxon>
        <taxon>Acetobacterales</taxon>
        <taxon>Acetobacteraceae</taxon>
        <taxon>Plastoroseomonas</taxon>
    </lineage>
</organism>
<keyword evidence="4" id="KW-1185">Reference proteome</keyword>
<dbReference type="PRINTS" id="PR00377">
    <property type="entry name" value="IMPHPHTASES"/>
</dbReference>
<dbReference type="InterPro" id="IPR000760">
    <property type="entry name" value="Inositol_monophosphatase-like"/>
</dbReference>
<accession>A0AAF1JU98</accession>
<feature type="binding site" evidence="2">
    <location>
        <position position="71"/>
    </location>
    <ligand>
        <name>Mg(2+)</name>
        <dbReference type="ChEBI" id="CHEBI:18420"/>
        <label>1</label>
        <note>catalytic</note>
    </ligand>
</feature>
<evidence type="ECO:0000256" key="2">
    <source>
        <dbReference type="PIRSR" id="PIRSR600760-2"/>
    </source>
</evidence>
<dbReference type="Gene3D" id="3.30.540.10">
    <property type="entry name" value="Fructose-1,6-Bisphosphatase, subunit A, domain 1"/>
    <property type="match status" value="1"/>
</dbReference>
<evidence type="ECO:0000313" key="3">
    <source>
        <dbReference type="EMBL" id="MBR0653800.1"/>
    </source>
</evidence>
<keyword evidence="2" id="KW-0460">Magnesium</keyword>
<dbReference type="SUPFAM" id="SSF56655">
    <property type="entry name" value="Carbohydrate phosphatase"/>
    <property type="match status" value="1"/>
</dbReference>
<dbReference type="PANTHER" id="PTHR20854">
    <property type="entry name" value="INOSITOL MONOPHOSPHATASE"/>
    <property type="match status" value="1"/>
</dbReference>
<dbReference type="GO" id="GO:0007165">
    <property type="term" value="P:signal transduction"/>
    <property type="evidence" value="ECO:0007669"/>
    <property type="project" value="TreeGrafter"/>
</dbReference>
<reference evidence="3" key="1">
    <citation type="submission" date="2020-01" db="EMBL/GenBank/DDBJ databases">
        <authorList>
            <person name="Rat A."/>
        </authorList>
    </citation>
    <scope>NUCLEOTIDE SEQUENCE</scope>
    <source>
        <strain evidence="3">LMG 28251</strain>
    </source>
</reference>
<protein>
    <submittedName>
        <fullName evidence="3">Inositol monophosphatase</fullName>
    </submittedName>
</protein>
<dbReference type="Gene3D" id="3.40.190.80">
    <property type="match status" value="1"/>
</dbReference>
<gene>
    <name evidence="3" type="ORF">GXW79_01780</name>
</gene>
<feature type="binding site" evidence="2">
    <location>
        <position position="94"/>
    </location>
    <ligand>
        <name>Mg(2+)</name>
        <dbReference type="ChEBI" id="CHEBI:18420"/>
        <label>1</label>
        <note>catalytic</note>
    </ligand>
</feature>